<evidence type="ECO:0000259" key="13">
    <source>
        <dbReference type="Pfam" id="PF01180"/>
    </source>
</evidence>
<dbReference type="HAMAP" id="MF_00224">
    <property type="entry name" value="DHO_dh_type1"/>
    <property type="match status" value="1"/>
</dbReference>
<dbReference type="GO" id="GO:0044205">
    <property type="term" value="P:'de novo' UMP biosynthetic process"/>
    <property type="evidence" value="ECO:0007669"/>
    <property type="project" value="UniProtKB-UniRule"/>
</dbReference>
<feature type="binding site" evidence="12">
    <location>
        <position position="112"/>
    </location>
    <ligand>
        <name>FMN</name>
        <dbReference type="ChEBI" id="CHEBI:58210"/>
    </ligand>
</feature>
<dbReference type="Gene3D" id="3.20.20.70">
    <property type="entry name" value="Aldolase class I"/>
    <property type="match status" value="1"/>
</dbReference>
<evidence type="ECO:0000256" key="2">
    <source>
        <dbReference type="ARBA" id="ARBA00004496"/>
    </source>
</evidence>
<name>A0A9X7W354_9BACL</name>
<evidence type="ECO:0000256" key="4">
    <source>
        <dbReference type="ARBA" id="ARBA00008008"/>
    </source>
</evidence>
<dbReference type="InterPro" id="IPR050074">
    <property type="entry name" value="DHO_dehydrogenase"/>
</dbReference>
<dbReference type="PROSITE" id="PS00912">
    <property type="entry name" value="DHODEHASE_2"/>
    <property type="match status" value="1"/>
</dbReference>
<dbReference type="PANTHER" id="PTHR48109">
    <property type="entry name" value="DIHYDROOROTATE DEHYDROGENASE (QUINONE), MITOCHONDRIAL-RELATED"/>
    <property type="match status" value="1"/>
</dbReference>
<gene>
    <name evidence="12" type="primary">pyrD</name>
    <name evidence="14" type="ORF">JZ786_10785</name>
</gene>
<feature type="active site" description="Nucleophile" evidence="12">
    <location>
        <position position="115"/>
    </location>
</feature>
<dbReference type="PANTHER" id="PTHR48109:SF1">
    <property type="entry name" value="DIHYDROOROTATE DEHYDROGENASE (FUMARATE)"/>
    <property type="match status" value="1"/>
</dbReference>
<dbReference type="InterPro" id="IPR024920">
    <property type="entry name" value="Dihydroorotate_DH_1"/>
</dbReference>
<dbReference type="InterPro" id="IPR001295">
    <property type="entry name" value="Dihydroorotate_DH_CS"/>
</dbReference>
<reference evidence="14 15" key="1">
    <citation type="submission" date="2021-02" db="EMBL/GenBank/DDBJ databases">
        <title>Alicyclobacillus curvatus sp. nov. and Alicyclobacillus mengziensis sp. nov., two acidophilic bacteria isolated from acid mine drainage.</title>
        <authorList>
            <person name="Huang Y."/>
        </authorList>
    </citation>
    <scope>NUCLEOTIDE SEQUENCE [LARGE SCALE GENOMIC DNA]</scope>
    <source>
        <strain evidence="14 15">S30H14</strain>
    </source>
</reference>
<evidence type="ECO:0000256" key="10">
    <source>
        <dbReference type="ARBA" id="ARBA00023002"/>
    </source>
</evidence>
<feature type="binding site" evidence="12">
    <location>
        <begin position="228"/>
        <end position="229"/>
    </location>
    <ligand>
        <name>FMN</name>
        <dbReference type="ChEBI" id="CHEBI:58210"/>
    </ligand>
</feature>
<feature type="binding site" evidence="12">
    <location>
        <position position="150"/>
    </location>
    <ligand>
        <name>FMN</name>
        <dbReference type="ChEBI" id="CHEBI:58210"/>
    </ligand>
</feature>
<evidence type="ECO:0000256" key="5">
    <source>
        <dbReference type="ARBA" id="ARBA00011669"/>
    </source>
</evidence>
<comment type="pathway">
    <text evidence="3">Pyrimidine metabolism; UMP biosynthesis via de novo pathway; orotate from (S)-dihydroorotate (NAD(+) route): step 1/1.</text>
</comment>
<evidence type="ECO:0000256" key="6">
    <source>
        <dbReference type="ARBA" id="ARBA00022490"/>
    </source>
</evidence>
<comment type="similarity">
    <text evidence="4 12">Belongs to the dihydroorotate dehydrogenase family. Type 1 subfamily.</text>
</comment>
<feature type="binding site" evidence="12">
    <location>
        <begin position="31"/>
        <end position="32"/>
    </location>
    <ligand>
        <name>FMN</name>
        <dbReference type="ChEBI" id="CHEBI:58210"/>
    </ligand>
</feature>
<dbReference type="KEGG" id="afx:JZ786_10785"/>
<feature type="binding site" evidence="12">
    <location>
        <position position="31"/>
    </location>
    <ligand>
        <name>substrate</name>
    </ligand>
</feature>
<comment type="cofactor">
    <cofactor evidence="12">
        <name>FMN</name>
        <dbReference type="ChEBI" id="CHEBI:58210"/>
    </cofactor>
    <text evidence="12">Binds 1 FMN per subunit.</text>
</comment>
<feature type="binding site" evidence="12">
    <location>
        <begin position="55"/>
        <end position="59"/>
    </location>
    <ligand>
        <name>substrate</name>
    </ligand>
</feature>
<evidence type="ECO:0000256" key="12">
    <source>
        <dbReference type="HAMAP-Rule" id="MF_00224"/>
    </source>
</evidence>
<keyword evidence="8 12" id="KW-0288">FMN</keyword>
<dbReference type="NCBIfam" id="TIGR01037">
    <property type="entry name" value="pyrD_sub1_fam"/>
    <property type="match status" value="1"/>
</dbReference>
<comment type="catalytic activity">
    <reaction evidence="12">
        <text>(S)-dihydroorotate + A = orotate + AH2</text>
        <dbReference type="Rhea" id="RHEA:18073"/>
        <dbReference type="ChEBI" id="CHEBI:13193"/>
        <dbReference type="ChEBI" id="CHEBI:17499"/>
        <dbReference type="ChEBI" id="CHEBI:30839"/>
        <dbReference type="ChEBI" id="CHEBI:30864"/>
    </reaction>
</comment>
<dbReference type="InterPro" id="IPR033888">
    <property type="entry name" value="DHOD_1B"/>
</dbReference>
<evidence type="ECO:0000256" key="11">
    <source>
        <dbReference type="ARBA" id="ARBA00048996"/>
    </source>
</evidence>
<evidence type="ECO:0000256" key="8">
    <source>
        <dbReference type="ARBA" id="ARBA00022643"/>
    </source>
</evidence>
<keyword evidence="9 12" id="KW-0665">Pyrimidine biosynthesis</keyword>
<comment type="subunit">
    <text evidence="5">Heterotetramer of 2 PyrK and 2 PyrD type B subunits.</text>
</comment>
<feature type="binding site" evidence="12">
    <location>
        <position position="112"/>
    </location>
    <ligand>
        <name>substrate</name>
    </ligand>
</feature>
<dbReference type="GO" id="GO:0005737">
    <property type="term" value="C:cytoplasm"/>
    <property type="evidence" value="ECO:0007669"/>
    <property type="project" value="UniProtKB-SubCell"/>
</dbReference>
<feature type="binding site" evidence="12">
    <location>
        <position position="9"/>
    </location>
    <ligand>
        <name>FMN</name>
        <dbReference type="ChEBI" id="CHEBI:58210"/>
    </ligand>
</feature>
<comment type="caution">
    <text evidence="12">Lacks conserved residue(s) required for the propagation of feature annotation.</text>
</comment>
<evidence type="ECO:0000313" key="15">
    <source>
        <dbReference type="Proteomes" id="UP000663505"/>
    </source>
</evidence>
<keyword evidence="7 12" id="KW-0285">Flavoprotein</keyword>
<dbReference type="InterPro" id="IPR049622">
    <property type="entry name" value="Dihydroorotate_DH_I"/>
</dbReference>
<comment type="subcellular location">
    <subcellularLocation>
        <location evidence="2 12">Cytoplasm</location>
    </subcellularLocation>
</comment>
<evidence type="ECO:0000256" key="7">
    <source>
        <dbReference type="ARBA" id="ARBA00022630"/>
    </source>
</evidence>
<dbReference type="EC" id="1.3.-.-" evidence="12"/>
<dbReference type="PIRSF" id="PIRSF000164">
    <property type="entry name" value="DHO_oxidase"/>
    <property type="match status" value="1"/>
</dbReference>
<feature type="binding site" evidence="12">
    <location>
        <begin position="250"/>
        <end position="251"/>
    </location>
    <ligand>
        <name>FMN</name>
        <dbReference type="ChEBI" id="CHEBI:58210"/>
    </ligand>
</feature>
<comment type="function">
    <text evidence="1">Catalyzes the conversion of dihydroorotate to orotate with NAD(+) as electron acceptor.</text>
</comment>
<dbReference type="PROSITE" id="PS00911">
    <property type="entry name" value="DHODEHASE_1"/>
    <property type="match status" value="1"/>
</dbReference>
<dbReference type="AlphaFoldDB" id="A0A9X7W354"/>
<evidence type="ECO:0000256" key="9">
    <source>
        <dbReference type="ARBA" id="ARBA00022975"/>
    </source>
</evidence>
<dbReference type="GO" id="GO:0004589">
    <property type="term" value="F:dihydroorotate dehydrogenase (NAD+) activity"/>
    <property type="evidence" value="ECO:0007669"/>
    <property type="project" value="UniProtKB-EC"/>
</dbReference>
<keyword evidence="10 12" id="KW-0560">Oxidoreductase</keyword>
<organism evidence="14 15">
    <name type="scientific">Alicyclobacillus mengziensis</name>
    <dbReference type="NCBI Taxonomy" id="2931921"/>
    <lineage>
        <taxon>Bacteria</taxon>
        <taxon>Bacillati</taxon>
        <taxon>Bacillota</taxon>
        <taxon>Bacilli</taxon>
        <taxon>Bacillales</taxon>
        <taxon>Alicyclobacillaceae</taxon>
        <taxon>Alicyclobacillus</taxon>
    </lineage>
</organism>
<feature type="domain" description="Dihydroorotate dehydrogenase catalytic" evidence="13">
    <location>
        <begin position="2"/>
        <end position="269"/>
    </location>
</feature>
<dbReference type="InterPro" id="IPR012135">
    <property type="entry name" value="Dihydroorotate_DH_1_2"/>
</dbReference>
<evidence type="ECO:0000256" key="3">
    <source>
        <dbReference type="ARBA" id="ARBA00004715"/>
    </source>
</evidence>
<keyword evidence="6 12" id="KW-0963">Cytoplasm</keyword>
<feature type="binding site" evidence="12">
    <location>
        <begin position="177"/>
        <end position="178"/>
    </location>
    <ligand>
        <name>substrate</name>
    </ligand>
</feature>
<keyword evidence="15" id="KW-1185">Reference proteome</keyword>
<sequence>MKNPIMPASGTFAEEMAEIIDLNTLGALVTKSVTKSPRMGNKGPRMAETTAGMINAVGIQSKGADALCKNSVPFYAQFASPLIVSISADTAEDFAALAAQVSVPGVDALEVNISCPNLEDDGRSYAMDPHQTHRVISLVRKSTSLPIFAKLTPNANAVADIGLAAEHAGADALVVANTLLAMSINISTRRPSVGNVMGGLSGPCIKPVIVRMVYQTYKKVNIPIIGCGGICSVEDVIEYMLAGASAVQIGTYNFVNPTGMAQIIQDLEEYAIKNGISKITDLVGAVQDDSRDFTGEALAF</sequence>
<proteinExistence type="inferred from homology"/>
<dbReference type="InterPro" id="IPR005720">
    <property type="entry name" value="Dihydroorotate_DH_cat"/>
</dbReference>
<dbReference type="CDD" id="cd04740">
    <property type="entry name" value="DHOD_1B_like"/>
    <property type="match status" value="1"/>
</dbReference>
<dbReference type="Pfam" id="PF01180">
    <property type="entry name" value="DHO_dh"/>
    <property type="match status" value="1"/>
</dbReference>
<dbReference type="EMBL" id="CP071182">
    <property type="protein sequence ID" value="QSO49806.1"/>
    <property type="molecule type" value="Genomic_DNA"/>
</dbReference>
<comment type="catalytic activity">
    <reaction evidence="11">
        <text>(S)-dihydroorotate + NAD(+) = orotate + NADH + H(+)</text>
        <dbReference type="Rhea" id="RHEA:13513"/>
        <dbReference type="ChEBI" id="CHEBI:15378"/>
        <dbReference type="ChEBI" id="CHEBI:30839"/>
        <dbReference type="ChEBI" id="CHEBI:30864"/>
        <dbReference type="ChEBI" id="CHEBI:57540"/>
        <dbReference type="ChEBI" id="CHEBI:57945"/>
        <dbReference type="EC" id="1.3.1.14"/>
    </reaction>
</comment>
<protein>
    <recommendedName>
        <fullName evidence="12">Dihydroorotate dehydrogenase</fullName>
        <shortName evidence="12">DHOD</shortName>
        <shortName evidence="12">DHODase</shortName>
        <shortName evidence="12">DHOdehase</shortName>
        <ecNumber evidence="12">1.3.-.-</ecNumber>
    </recommendedName>
</protein>
<dbReference type="Proteomes" id="UP000663505">
    <property type="component" value="Chromosome"/>
</dbReference>
<dbReference type="NCBIfam" id="NF005574">
    <property type="entry name" value="PRK07259.1"/>
    <property type="match status" value="1"/>
</dbReference>
<evidence type="ECO:0000313" key="14">
    <source>
        <dbReference type="EMBL" id="QSO49806.1"/>
    </source>
</evidence>
<dbReference type="GO" id="GO:0006207">
    <property type="term" value="P:'de novo' pyrimidine nucleobase biosynthetic process"/>
    <property type="evidence" value="ECO:0007669"/>
    <property type="project" value="InterPro"/>
</dbReference>
<dbReference type="SUPFAM" id="SSF51395">
    <property type="entry name" value="FMN-linked oxidoreductases"/>
    <property type="match status" value="1"/>
</dbReference>
<accession>A0A9X7W354</accession>
<evidence type="ECO:0000256" key="1">
    <source>
        <dbReference type="ARBA" id="ARBA00003616"/>
    </source>
</evidence>
<dbReference type="InterPro" id="IPR013785">
    <property type="entry name" value="Aldolase_TIM"/>
</dbReference>
<feature type="binding site" evidence="12">
    <location>
        <position position="202"/>
    </location>
    <ligand>
        <name>FMN</name>
        <dbReference type="ChEBI" id="CHEBI:58210"/>
    </ligand>
</feature>